<dbReference type="EMBL" id="LTBA01000039">
    <property type="protein sequence ID" value="KYH32228.1"/>
    <property type="molecule type" value="Genomic_DNA"/>
</dbReference>
<organism evidence="1 2">
    <name type="scientific">Clostridium tepidiprofundi DSM 19306</name>
    <dbReference type="NCBI Taxonomy" id="1121338"/>
    <lineage>
        <taxon>Bacteria</taxon>
        <taxon>Bacillati</taxon>
        <taxon>Bacillota</taxon>
        <taxon>Clostridia</taxon>
        <taxon>Eubacteriales</taxon>
        <taxon>Clostridiaceae</taxon>
        <taxon>Clostridium</taxon>
    </lineage>
</organism>
<dbReference type="RefSeq" id="WP_066826733.1">
    <property type="nucleotide sequence ID" value="NZ_LTBA01000039.1"/>
</dbReference>
<evidence type="ECO:0000313" key="2">
    <source>
        <dbReference type="Proteomes" id="UP000075531"/>
    </source>
</evidence>
<dbReference type="Proteomes" id="UP000075531">
    <property type="component" value="Unassembled WGS sequence"/>
</dbReference>
<sequence>MKNIALFFGAGAECSYGLPSGGKFALDIFKMDTTKDKNTLKEKMEKVDKQSLYANWLPDNFLEKRRTAFTKGQYESLVKGSLENKRNIIIDYMNHFDDNVSAIVYELQNKGININDALEKVIGSEVGKFNFSQEIRLNNILGDDVNNIFGTDYFSALLKILQKKDIEFEFKKKVKEIVRTILELLIGSLGEKLVHRLNDGIFEKSPDTMDLFDDLGAIFSLDYTGTGIKGLELIIESEEKDLKELKSNEEIILEFGRLILEDIFSRALDYQTLLDSNWRYLYNPKTDWAKFSKIVIFLYTVRRYIMSIAEKNKNKIDNGNGYYHDVLKLKQKYKISAIGTTNYNDFIEYITKEKVYYLNGSVNDFYDPYLNKIVSEEENNEKNHIIVPFLFTQSGIKPLTSVKMSERYVDIFNKFKDADIICVCGFAFNSDDGHINGMFRALIEDEGKMVYILHYAPNGSQSSKKVETEYKKKLRLESCEGLKIIQVDKNRCCNENQLLWYEVFEDKE</sequence>
<dbReference type="AlphaFoldDB" id="A0A151AX62"/>
<comment type="caution">
    <text evidence="1">The sequence shown here is derived from an EMBL/GenBank/DDBJ whole genome shotgun (WGS) entry which is preliminary data.</text>
</comment>
<name>A0A151AX62_9CLOT</name>
<reference evidence="1 2" key="1">
    <citation type="submission" date="2016-02" db="EMBL/GenBank/DDBJ databases">
        <title>Genome sequence of Clostridium tepidiprofundi DSM 19306.</title>
        <authorList>
            <person name="Poehlein A."/>
            <person name="Daniel R."/>
        </authorList>
    </citation>
    <scope>NUCLEOTIDE SEQUENCE [LARGE SCALE GENOMIC DNA]</scope>
    <source>
        <strain evidence="1 2">DSM 19306</strain>
    </source>
</reference>
<evidence type="ECO:0008006" key="3">
    <source>
        <dbReference type="Google" id="ProtNLM"/>
    </source>
</evidence>
<accession>A0A151AX62</accession>
<evidence type="ECO:0000313" key="1">
    <source>
        <dbReference type="EMBL" id="KYH32228.1"/>
    </source>
</evidence>
<protein>
    <recommendedName>
        <fullName evidence="3">SIR2-like domain-containing protein</fullName>
    </recommendedName>
</protein>
<keyword evidence="2" id="KW-1185">Reference proteome</keyword>
<dbReference type="OrthoDB" id="6627477at2"/>
<gene>
    <name evidence="1" type="ORF">CLTEP_22720</name>
</gene>
<proteinExistence type="predicted"/>
<dbReference type="PATRIC" id="fig|1121338.3.peg.2340"/>